<dbReference type="PANTHER" id="PTHR31579">
    <property type="entry name" value="OS03G0796600 PROTEIN"/>
    <property type="match status" value="1"/>
</dbReference>
<accession>A0A6J1CM58</accession>
<dbReference type="OrthoDB" id="548115at2759"/>
<dbReference type="RefSeq" id="XP_022142679.1">
    <property type="nucleotide sequence ID" value="XM_022286987.1"/>
</dbReference>
<evidence type="ECO:0000256" key="1">
    <source>
        <dbReference type="SAM" id="MobiDB-lite"/>
    </source>
</evidence>
<dbReference type="AlphaFoldDB" id="A0A6J1CM58"/>
<name>A0A6J1CM58_MOMCH</name>
<dbReference type="Pfam" id="PF04720">
    <property type="entry name" value="PDDEXK_6"/>
    <property type="match status" value="1"/>
</dbReference>
<organism evidence="2 3">
    <name type="scientific">Momordica charantia</name>
    <name type="common">Bitter gourd</name>
    <name type="synonym">Balsam pear</name>
    <dbReference type="NCBI Taxonomy" id="3673"/>
    <lineage>
        <taxon>Eukaryota</taxon>
        <taxon>Viridiplantae</taxon>
        <taxon>Streptophyta</taxon>
        <taxon>Embryophyta</taxon>
        <taxon>Tracheophyta</taxon>
        <taxon>Spermatophyta</taxon>
        <taxon>Magnoliopsida</taxon>
        <taxon>eudicotyledons</taxon>
        <taxon>Gunneridae</taxon>
        <taxon>Pentapetalae</taxon>
        <taxon>rosids</taxon>
        <taxon>fabids</taxon>
        <taxon>Cucurbitales</taxon>
        <taxon>Cucurbitaceae</taxon>
        <taxon>Momordiceae</taxon>
        <taxon>Momordica</taxon>
    </lineage>
</organism>
<evidence type="ECO:0000313" key="3">
    <source>
        <dbReference type="RefSeq" id="XP_022142679.1"/>
    </source>
</evidence>
<feature type="compositionally biased region" description="Basic and acidic residues" evidence="1">
    <location>
        <begin position="16"/>
        <end position="27"/>
    </location>
</feature>
<keyword evidence="2" id="KW-1185">Reference proteome</keyword>
<proteinExistence type="predicted"/>
<feature type="compositionally biased region" description="Gly residues" evidence="1">
    <location>
        <begin position="49"/>
        <end position="63"/>
    </location>
</feature>
<dbReference type="GeneID" id="111012735"/>
<dbReference type="Proteomes" id="UP000504603">
    <property type="component" value="Unplaced"/>
</dbReference>
<dbReference type="NCBIfam" id="TIGR01615">
    <property type="entry name" value="A_thal_3542"/>
    <property type="match status" value="1"/>
</dbReference>
<protein>
    <submittedName>
        <fullName evidence="3">Uncharacterized protein LOC111012735</fullName>
    </submittedName>
</protein>
<dbReference type="KEGG" id="mcha:111012735"/>
<evidence type="ECO:0000313" key="2">
    <source>
        <dbReference type="Proteomes" id="UP000504603"/>
    </source>
</evidence>
<dbReference type="PANTHER" id="PTHR31579:SF42">
    <property type="entry name" value="DUF506 FAMILY PROTEIN (DUF506)"/>
    <property type="match status" value="1"/>
</dbReference>
<reference evidence="3" key="1">
    <citation type="submission" date="2025-08" db="UniProtKB">
        <authorList>
            <consortium name="RefSeq"/>
        </authorList>
    </citation>
    <scope>IDENTIFICATION</scope>
    <source>
        <strain evidence="3">OHB3-1</strain>
    </source>
</reference>
<gene>
    <name evidence="3" type="primary">LOC111012735</name>
</gene>
<sequence length="314" mass="35220">MKIPARFQRVAAAFQEGHESSGSEHSPESSTDLSDLVKSFMERSSDYNFGGGGDEYDDGAGGGVEKEQDGPVSDGGGWSLPEAKETLERLFGCRESERERGSIRRKIQAQAELACRIIGEKPSSPGFKRKLMTHFRESGFDSGLCKSKWEKFGRFPAGDYEYVDVKVDGNRYIVEVFLVGEFDIARPTSQYVSLLKAFPQIYVGKVEEVKKIVRVMCIAMRESMKSKDMHIPPWRRNGYMQAKWFGSYRRTTNEVATKRQLDPQNPNLKKSIGFEANLPVKITYNCRGEFGRRINNGLKVGHLSAAFDGQGIGL</sequence>
<feature type="region of interest" description="Disordered" evidence="1">
    <location>
        <begin position="1"/>
        <end position="79"/>
    </location>
</feature>
<dbReference type="InterPro" id="IPR006502">
    <property type="entry name" value="PDDEXK-like"/>
</dbReference>